<dbReference type="Pfam" id="PF01370">
    <property type="entry name" value="Epimerase"/>
    <property type="match status" value="1"/>
</dbReference>
<evidence type="ECO:0000259" key="1">
    <source>
        <dbReference type="Pfam" id="PF01370"/>
    </source>
</evidence>
<dbReference type="SUPFAM" id="SSF51735">
    <property type="entry name" value="NAD(P)-binding Rossmann-fold domains"/>
    <property type="match status" value="1"/>
</dbReference>
<reference evidence="2" key="1">
    <citation type="submission" date="2018-05" db="EMBL/GenBank/DDBJ databases">
        <authorList>
            <person name="Lanie J.A."/>
            <person name="Ng W.-L."/>
            <person name="Kazmierczak K.M."/>
            <person name="Andrzejewski T.M."/>
            <person name="Davidsen T.M."/>
            <person name="Wayne K.J."/>
            <person name="Tettelin H."/>
            <person name="Glass J.I."/>
            <person name="Rusch D."/>
            <person name="Podicherti R."/>
            <person name="Tsui H.-C.T."/>
            <person name="Winkler M.E."/>
        </authorList>
    </citation>
    <scope>NUCLEOTIDE SEQUENCE</scope>
</reference>
<dbReference type="Gene3D" id="3.40.50.720">
    <property type="entry name" value="NAD(P)-binding Rossmann-like Domain"/>
    <property type="match status" value="1"/>
</dbReference>
<feature type="domain" description="NAD-dependent epimerase/dehydratase" evidence="1">
    <location>
        <begin position="22"/>
        <end position="144"/>
    </location>
</feature>
<accession>A0A382TJR5</accession>
<sequence>MVLEGKAELFEPLAGSIVTISGAGFLSSWLSEMIVSLNDVYSFETQVYIITRNADKFKFERSHLYDRKEIKVIEKDIRNISEIPVESKWMIHTAACPDNRVHISKPVETMSSIAIGTENVLRCIDRCTNFEMLLNLSSGLVYGEQ</sequence>
<name>A0A382TJR5_9ZZZZ</name>
<dbReference type="AlphaFoldDB" id="A0A382TJR5"/>
<dbReference type="InterPro" id="IPR001509">
    <property type="entry name" value="Epimerase_deHydtase"/>
</dbReference>
<proteinExistence type="predicted"/>
<gene>
    <name evidence="2" type="ORF">METZ01_LOCUS374879</name>
</gene>
<organism evidence="2">
    <name type="scientific">marine metagenome</name>
    <dbReference type="NCBI Taxonomy" id="408172"/>
    <lineage>
        <taxon>unclassified sequences</taxon>
        <taxon>metagenomes</taxon>
        <taxon>ecological metagenomes</taxon>
    </lineage>
</organism>
<evidence type="ECO:0000313" key="2">
    <source>
        <dbReference type="EMBL" id="SVD22025.1"/>
    </source>
</evidence>
<dbReference type="InterPro" id="IPR036291">
    <property type="entry name" value="NAD(P)-bd_dom_sf"/>
</dbReference>
<feature type="non-terminal residue" evidence="2">
    <location>
        <position position="145"/>
    </location>
</feature>
<protein>
    <recommendedName>
        <fullName evidence="1">NAD-dependent epimerase/dehydratase domain-containing protein</fullName>
    </recommendedName>
</protein>
<dbReference type="EMBL" id="UINC01136957">
    <property type="protein sequence ID" value="SVD22025.1"/>
    <property type="molecule type" value="Genomic_DNA"/>
</dbReference>